<dbReference type="AlphaFoldDB" id="A0A6M4MG79"/>
<dbReference type="Pfam" id="PF10003">
    <property type="entry name" value="DUF2244"/>
    <property type="match status" value="1"/>
</dbReference>
<sequence length="139" mass="16457">MKRLLLIMAFPIFIIAVAWSLTGAWLILPFAGLEFGLLAFLMYRVSLYTYQEQLIILSPNVIIIETGYRHKKILKIKRHECFVDFRESEDDWQLPGIFMHCGEQRVEVGIFLNLPDKKELRRHLEQAGLPVCRTHWWKQ</sequence>
<gene>
    <name evidence="1" type="ORF">CA267_016270</name>
</gene>
<dbReference type="InterPro" id="IPR019253">
    <property type="entry name" value="DUF2244_TM"/>
</dbReference>
<dbReference type="Proteomes" id="UP000219285">
    <property type="component" value="Chromosome"/>
</dbReference>
<accession>A0A6M4MG79</accession>
<name>A0A6M4MG79_9ALTE</name>
<reference evidence="1 2" key="2">
    <citation type="submission" date="2020-04" db="EMBL/GenBank/DDBJ databases">
        <title>Complete genome sequence of Alteromonas pelagimontana 5.12T.</title>
        <authorList>
            <person name="Sinha R.K."/>
            <person name="Krishnan K.P."/>
            <person name="Kurian J.P."/>
        </authorList>
    </citation>
    <scope>NUCLEOTIDE SEQUENCE [LARGE SCALE GENOMIC DNA]</scope>
    <source>
        <strain evidence="1 2">5.12</strain>
    </source>
</reference>
<evidence type="ECO:0000313" key="1">
    <source>
        <dbReference type="EMBL" id="QJR82194.1"/>
    </source>
</evidence>
<dbReference type="EMBL" id="CP052766">
    <property type="protein sequence ID" value="QJR82194.1"/>
    <property type="molecule type" value="Genomic_DNA"/>
</dbReference>
<organism evidence="1 2">
    <name type="scientific">Alteromonas pelagimontana</name>
    <dbReference type="NCBI Taxonomy" id="1858656"/>
    <lineage>
        <taxon>Bacteria</taxon>
        <taxon>Pseudomonadati</taxon>
        <taxon>Pseudomonadota</taxon>
        <taxon>Gammaproteobacteria</taxon>
        <taxon>Alteromonadales</taxon>
        <taxon>Alteromonadaceae</taxon>
        <taxon>Alteromonas/Salinimonas group</taxon>
        <taxon>Alteromonas</taxon>
    </lineage>
</organism>
<protein>
    <submittedName>
        <fullName evidence="1">DUF2244 domain-containing protein</fullName>
    </submittedName>
</protein>
<reference evidence="2" key="1">
    <citation type="submission" date="2014-12" db="EMBL/GenBank/DDBJ databases">
        <title>Complete genome sequence of a multi-drug resistant Klebsiella pneumoniae.</title>
        <authorList>
            <person name="Hua X."/>
            <person name="Chen Q."/>
            <person name="Li X."/>
            <person name="Feng Y."/>
            <person name="Ruan Z."/>
            <person name="Yu Y."/>
        </authorList>
    </citation>
    <scope>NUCLEOTIDE SEQUENCE [LARGE SCALE GENOMIC DNA]</scope>
    <source>
        <strain evidence="2">5.12</strain>
    </source>
</reference>
<evidence type="ECO:0000313" key="2">
    <source>
        <dbReference type="Proteomes" id="UP000219285"/>
    </source>
</evidence>
<proteinExistence type="predicted"/>
<dbReference type="KEGG" id="apel:CA267_016270"/>
<keyword evidence="2" id="KW-1185">Reference proteome</keyword>